<accession>A0A377U2H9</accession>
<name>A0A377U2H9_KLEPN</name>
<reference evidence="1 2" key="1">
    <citation type="submission" date="2018-06" db="EMBL/GenBank/DDBJ databases">
        <authorList>
            <consortium name="Pathogen Informatics"/>
            <person name="Doyle S."/>
        </authorList>
    </citation>
    <scope>NUCLEOTIDE SEQUENCE [LARGE SCALE GENOMIC DNA]</scope>
    <source>
        <strain evidence="1 2">NCTC9140</strain>
    </source>
</reference>
<organism evidence="1 2">
    <name type="scientific">Klebsiella pneumoniae</name>
    <dbReference type="NCBI Taxonomy" id="573"/>
    <lineage>
        <taxon>Bacteria</taxon>
        <taxon>Pseudomonadati</taxon>
        <taxon>Pseudomonadota</taxon>
        <taxon>Gammaproteobacteria</taxon>
        <taxon>Enterobacterales</taxon>
        <taxon>Enterobacteriaceae</taxon>
        <taxon>Klebsiella/Raoultella group</taxon>
        <taxon>Klebsiella</taxon>
        <taxon>Klebsiella pneumoniae complex</taxon>
    </lineage>
</organism>
<evidence type="ECO:0000313" key="1">
    <source>
        <dbReference type="EMBL" id="STS85301.1"/>
    </source>
</evidence>
<evidence type="ECO:0000313" key="2">
    <source>
        <dbReference type="Proteomes" id="UP000254938"/>
    </source>
</evidence>
<protein>
    <submittedName>
        <fullName evidence="1">Uncharacterized protein</fullName>
    </submittedName>
</protein>
<sequence>MERTARVKIFALLFQLYPRIDQIDDVGSGKQIANKYTWNSSSHKPRYF</sequence>
<dbReference type="EMBL" id="UGKQ01000007">
    <property type="protein sequence ID" value="STS85301.1"/>
    <property type="molecule type" value="Genomic_DNA"/>
</dbReference>
<proteinExistence type="predicted"/>
<dbReference type="Proteomes" id="UP000254938">
    <property type="component" value="Unassembled WGS sequence"/>
</dbReference>
<dbReference type="AlphaFoldDB" id="A0A377U2H9"/>
<gene>
    <name evidence="1" type="ORF">NCTC9140_07127</name>
</gene>